<dbReference type="EMBL" id="CP012672">
    <property type="protein sequence ID" value="AUX29856.1"/>
    <property type="molecule type" value="Genomic_DNA"/>
</dbReference>
<gene>
    <name evidence="2" type="ORF">SOCE836_019490</name>
</gene>
<feature type="transmembrane region" description="Helical" evidence="1">
    <location>
        <begin position="1022"/>
        <end position="1041"/>
    </location>
</feature>
<evidence type="ECO:0000256" key="1">
    <source>
        <dbReference type="SAM" id="Phobius"/>
    </source>
</evidence>
<proteinExistence type="predicted"/>
<dbReference type="Gene3D" id="3.30.70.1440">
    <property type="entry name" value="Multidrug efflux transporter AcrB pore domain"/>
    <property type="match status" value="1"/>
</dbReference>
<feature type="transmembrane region" description="Helical" evidence="1">
    <location>
        <begin position="920"/>
        <end position="940"/>
    </location>
</feature>
<dbReference type="PANTHER" id="PTHR32063">
    <property type="match status" value="1"/>
</dbReference>
<dbReference type="Gene3D" id="3.30.2090.10">
    <property type="entry name" value="Multidrug efflux transporter AcrB TolC docking domain, DN and DC subdomains"/>
    <property type="match status" value="2"/>
</dbReference>
<feature type="transmembrane region" description="Helical" evidence="1">
    <location>
        <begin position="573"/>
        <end position="593"/>
    </location>
</feature>
<feature type="transmembrane region" description="Helical" evidence="1">
    <location>
        <begin position="453"/>
        <end position="475"/>
    </location>
</feature>
<feature type="transmembrane region" description="Helical" evidence="1">
    <location>
        <begin position="33"/>
        <end position="51"/>
    </location>
</feature>
<dbReference type="AlphaFoldDB" id="A0A4P2QJI2"/>
<dbReference type="InterPro" id="IPR001036">
    <property type="entry name" value="Acrflvin-R"/>
</dbReference>
<dbReference type="Gene3D" id="1.20.1640.10">
    <property type="entry name" value="Multidrug efflux transporter AcrB transmembrane domain"/>
    <property type="match status" value="2"/>
</dbReference>
<keyword evidence="1" id="KW-0812">Transmembrane</keyword>
<reference evidence="2 3" key="1">
    <citation type="submission" date="2015-09" db="EMBL/GenBank/DDBJ databases">
        <title>Sorangium comparison.</title>
        <authorList>
            <person name="Zaburannyi N."/>
            <person name="Bunk B."/>
            <person name="Overmann J."/>
            <person name="Mueller R."/>
        </authorList>
    </citation>
    <scope>NUCLEOTIDE SEQUENCE [LARGE SCALE GENOMIC DNA]</scope>
    <source>
        <strain evidence="2 3">So ce836</strain>
    </source>
</reference>
<accession>A0A4P2QJI2</accession>
<dbReference type="GO" id="GO:0042910">
    <property type="term" value="F:xenobiotic transmembrane transporter activity"/>
    <property type="evidence" value="ECO:0007669"/>
    <property type="project" value="TreeGrafter"/>
</dbReference>
<protein>
    <submittedName>
        <fullName evidence="2">RND transporter</fullName>
    </submittedName>
</protein>
<dbReference type="PANTHER" id="PTHR32063:SF8">
    <property type="entry name" value="CATION EFFLUX PROTEIN"/>
    <property type="match status" value="1"/>
</dbReference>
<organism evidence="2 3">
    <name type="scientific">Sorangium cellulosum</name>
    <name type="common">Polyangium cellulosum</name>
    <dbReference type="NCBI Taxonomy" id="56"/>
    <lineage>
        <taxon>Bacteria</taxon>
        <taxon>Pseudomonadati</taxon>
        <taxon>Myxococcota</taxon>
        <taxon>Polyangia</taxon>
        <taxon>Polyangiales</taxon>
        <taxon>Polyangiaceae</taxon>
        <taxon>Sorangium</taxon>
    </lineage>
</organism>
<evidence type="ECO:0000313" key="3">
    <source>
        <dbReference type="Proteomes" id="UP000295497"/>
    </source>
</evidence>
<dbReference type="PRINTS" id="PR00702">
    <property type="entry name" value="ACRIFLAVINRP"/>
</dbReference>
<sequence>MRSLPSGGPVRGTLEGDGNWPPMWLVRIALQRTYTFIVMSMLIVILGVFTITRMPTDIFPDIDIPVLSVIFNYGGLPPEEMEKRIVNNYERFLTTTVNDIEHIESQSLTGISIIKIFLQPGASIEAATAQVTAVSQTAIRMMPPGISPPLVIRYSASSVPILQAALESESLSEQQLFDYAVNFIRADIATIRGTQIPWPYGGKQRQIMVDIDPQRLFAWGLSPRDVNAALGVQNVILPSGTAKMGENEYPVIMNSSPEAFEELGKLPLKTVNGRTVYLRDVASVRDGNAPQTNMVHVEGKRSVLLSILKNGSASTLDVTSRIHAMLPSTLEKLPKELKVSLLFDQSVFVRAAVDGVVHEALIAAGLTALMILLFLGSWRSTLIVVISIPLSILVSIIALDALGHTLNVMTLGGMALAVGILVDDATVAIENIHRNLGQRKPFIRAIVDGAQEIAVPALVSTLCICIVFVPVAFITGAAKSLFVPMALAVVFAMLMSYFLSRTLVPTLVRLLLEREAAEHAHGHHPEGTANADPRPTSKPKSVFGRVFAAFNRAFDRLRAAYGGWLAWALAHRAGFVGAFLAFVAASVALIPLLGRDFFPSVDAGLIKLHVRGAPGTRLEESERHFAQIEETIRKVIPPGEIRTMLDTIGIPASGINLSLSEGAQISSADGQIFIALEEHHKPTAGYVRKLRERLNAAYPDTTFFFLAPDISTQVLNFGLAAPINVQVVGPIGKEDETYAVARRIADRMERIPGAVDVHLAQVPARPQLRIDVDRTMADQLGLSQRDVASDVLVSLSSSGQTSPTYWLDKRGVQYLVAVQTPQYAIGSIDDVNATPLSTGDGRPQLLSNVASLSRSTGPANITHYNVARTFDVQANVDGTDLGSVAGAVSRVIDELRPELPRGTKVTVKGQAESMDSSFTGLGYGLLFAVVLVYLLMVVNFQSWLDPLIILMALPGAVAGIAWMLFVTHTTLSVPALMGSIMCVGVATANSILVVTFANDQRKLGRDAPTAALAAGMTRLRPVLMTALAMIFGMLPMSLGLGEGGEQNAPLGRAVIGGLLVATLSTLFFVPVMYSVLRSKTPARDTLAEDL</sequence>
<dbReference type="Gene3D" id="3.30.70.1430">
    <property type="entry name" value="Multidrug efflux transporter AcrB pore domain"/>
    <property type="match status" value="2"/>
</dbReference>
<evidence type="ECO:0000313" key="2">
    <source>
        <dbReference type="EMBL" id="AUX29856.1"/>
    </source>
</evidence>
<feature type="transmembrane region" description="Helical" evidence="1">
    <location>
        <begin position="408"/>
        <end position="432"/>
    </location>
</feature>
<feature type="transmembrane region" description="Helical" evidence="1">
    <location>
        <begin position="971"/>
        <end position="997"/>
    </location>
</feature>
<name>A0A4P2QJI2_SORCE</name>
<keyword evidence="1" id="KW-0472">Membrane</keyword>
<dbReference type="Pfam" id="PF00873">
    <property type="entry name" value="ACR_tran"/>
    <property type="match status" value="1"/>
</dbReference>
<dbReference type="Proteomes" id="UP000295497">
    <property type="component" value="Chromosome"/>
</dbReference>
<feature type="transmembrane region" description="Helical" evidence="1">
    <location>
        <begin position="1053"/>
        <end position="1076"/>
    </location>
</feature>
<keyword evidence="1" id="KW-1133">Transmembrane helix</keyword>
<dbReference type="SUPFAM" id="SSF82866">
    <property type="entry name" value="Multidrug efflux transporter AcrB transmembrane domain"/>
    <property type="match status" value="2"/>
</dbReference>
<dbReference type="InterPro" id="IPR027463">
    <property type="entry name" value="AcrB_DN_DC_subdom"/>
</dbReference>
<feature type="transmembrane region" description="Helical" evidence="1">
    <location>
        <begin position="947"/>
        <end position="965"/>
    </location>
</feature>
<feature type="transmembrane region" description="Helical" evidence="1">
    <location>
        <begin position="382"/>
        <end position="402"/>
    </location>
</feature>
<feature type="transmembrane region" description="Helical" evidence="1">
    <location>
        <begin position="481"/>
        <end position="499"/>
    </location>
</feature>
<feature type="transmembrane region" description="Helical" evidence="1">
    <location>
        <begin position="356"/>
        <end position="375"/>
    </location>
</feature>
<dbReference type="GO" id="GO:0005886">
    <property type="term" value="C:plasma membrane"/>
    <property type="evidence" value="ECO:0007669"/>
    <property type="project" value="TreeGrafter"/>
</dbReference>
<dbReference type="SUPFAM" id="SSF82693">
    <property type="entry name" value="Multidrug efflux transporter AcrB pore domain, PN1, PN2, PC1 and PC2 subdomains"/>
    <property type="match status" value="2"/>
</dbReference>
<dbReference type="SUPFAM" id="SSF82714">
    <property type="entry name" value="Multidrug efflux transporter AcrB TolC docking domain, DN and DC subdomains"/>
    <property type="match status" value="2"/>
</dbReference>
<dbReference type="Gene3D" id="3.30.70.1320">
    <property type="entry name" value="Multidrug efflux transporter AcrB pore domain like"/>
    <property type="match status" value="1"/>
</dbReference>